<dbReference type="PANTHER" id="PTHR31005">
    <property type="entry name" value="DUF4139 DOMAIN-CONTAINING PROTEIN"/>
    <property type="match status" value="1"/>
</dbReference>
<dbReference type="InterPro" id="IPR037291">
    <property type="entry name" value="DUF4139"/>
</dbReference>
<dbReference type="Pfam" id="PF13598">
    <property type="entry name" value="DUF4139"/>
    <property type="match status" value="1"/>
</dbReference>
<evidence type="ECO:0007829" key="7">
    <source>
        <dbReference type="PeptideAtlas" id="H2KZM0"/>
    </source>
</evidence>
<evidence type="ECO:0000313" key="4">
    <source>
        <dbReference type="EMBL" id="CCD68850.1"/>
    </source>
</evidence>
<dbReference type="PANTHER" id="PTHR31005:SF3">
    <property type="entry name" value="PROTEIN F37C4.5"/>
    <property type="match status" value="1"/>
</dbReference>
<dbReference type="RefSeq" id="NP_504678.1">
    <property type="nucleotide sequence ID" value="NM_072277.3"/>
</dbReference>
<evidence type="ECO:0000313" key="6">
    <source>
        <dbReference type="WormBase" id="ZK1055.6b"/>
    </source>
</evidence>
<dbReference type="eggNOG" id="ENOG502QWQ0">
    <property type="taxonomic scope" value="Eukaryota"/>
</dbReference>
<dbReference type="EMBL" id="BX284605">
    <property type="protein sequence ID" value="CCD68850.1"/>
    <property type="molecule type" value="Genomic_DNA"/>
</dbReference>
<dbReference type="ExpressionAtlas" id="H2KZM0">
    <property type="expression patterns" value="baseline and differential"/>
</dbReference>
<dbReference type="HOGENOM" id="CLU_010457_2_0_1"/>
<dbReference type="OMA" id="PCALWRP"/>
<evidence type="ECO:0000259" key="2">
    <source>
        <dbReference type="Pfam" id="PF13598"/>
    </source>
</evidence>
<dbReference type="Proteomes" id="UP000001940">
    <property type="component" value="Chromosome V"/>
</dbReference>
<evidence type="ECO:0000313" key="5">
    <source>
        <dbReference type="Proteomes" id="UP000001940"/>
    </source>
</evidence>
<accession>H2KZM0</accession>
<dbReference type="Bgee" id="WBGene00022847">
    <property type="expression patterns" value="Expressed in pharyngeal muscle cell (C elegans) and 3 other cell types or tissues"/>
</dbReference>
<dbReference type="CTD" id="179050"/>
<feature type="coiled-coil region" evidence="1">
    <location>
        <begin position="85"/>
        <end position="119"/>
    </location>
</feature>
<dbReference type="Pfam" id="PF13600">
    <property type="entry name" value="DUF4140"/>
    <property type="match status" value="1"/>
</dbReference>
<dbReference type="AlphaFoldDB" id="H2KZM0"/>
<proteinExistence type="evidence at protein level"/>
<organism evidence="4 5">
    <name type="scientific">Caenorhabditis elegans</name>
    <dbReference type="NCBI Taxonomy" id="6239"/>
    <lineage>
        <taxon>Eukaryota</taxon>
        <taxon>Metazoa</taxon>
        <taxon>Ecdysozoa</taxon>
        <taxon>Nematoda</taxon>
        <taxon>Chromadorea</taxon>
        <taxon>Rhabditida</taxon>
        <taxon>Rhabditina</taxon>
        <taxon>Rhabditomorpha</taxon>
        <taxon>Rhabditoidea</taxon>
        <taxon>Rhabditidae</taxon>
        <taxon>Peloderinae</taxon>
        <taxon>Caenorhabditis</taxon>
    </lineage>
</organism>
<dbReference type="OrthoDB" id="10068793at2759"/>
<gene>
    <name evidence="4" type="ORF">CELE_ZK1055.6</name>
    <name evidence="4 6" type="ORF">ZK1055.6</name>
</gene>
<dbReference type="InterPro" id="IPR025554">
    <property type="entry name" value="DUF4140"/>
</dbReference>
<dbReference type="PhylomeDB" id="H2KZM0"/>
<dbReference type="GeneID" id="179050"/>
<name>H2KZM0_CAEEL</name>
<dbReference type="STRING" id="6239.ZK1055.6b.1"/>
<dbReference type="PaxDb" id="6239-ZK1055.6b"/>
<keyword evidence="5" id="KW-1185">Reference proteome</keyword>
<dbReference type="PeptideAtlas" id="H2KZM0"/>
<dbReference type="WormBase" id="ZK1055.6b">
    <property type="protein sequence ID" value="CE29154"/>
    <property type="gene ID" value="WBGene00022847"/>
</dbReference>
<dbReference type="NCBIfam" id="TIGR02231">
    <property type="entry name" value="mucoidy inhibitor MuiA family protein"/>
    <property type="match status" value="1"/>
</dbReference>
<dbReference type="SMR" id="H2KZM0"/>
<dbReference type="GO" id="GO:0005739">
    <property type="term" value="C:mitochondrion"/>
    <property type="evidence" value="ECO:0000318"/>
    <property type="project" value="GO_Central"/>
</dbReference>
<feature type="domain" description="DUF4140" evidence="3">
    <location>
        <begin position="17"/>
        <end position="115"/>
    </location>
</feature>
<feature type="coiled-coil region" evidence="1">
    <location>
        <begin position="144"/>
        <end position="178"/>
    </location>
</feature>
<dbReference type="InterPro" id="IPR011935">
    <property type="entry name" value="CHP02231"/>
</dbReference>
<dbReference type="AGR" id="WB:WBGene00022847"/>
<reference evidence="4 5" key="1">
    <citation type="journal article" date="1998" name="Science">
        <title>Genome sequence of the nematode C. elegans: a platform for investigating biology.</title>
        <authorList>
            <consortium name="The C. elegans sequencing consortium"/>
            <person name="Sulson J.E."/>
            <person name="Waterston R."/>
        </authorList>
    </citation>
    <scope>NUCLEOTIDE SEQUENCE [LARGE SCALE GENOMIC DNA]</scope>
    <source>
        <strain evidence="4 5">Bristol N2</strain>
    </source>
</reference>
<evidence type="ECO:0000259" key="3">
    <source>
        <dbReference type="Pfam" id="PF13600"/>
    </source>
</evidence>
<keyword evidence="1" id="KW-0175">Coiled coil</keyword>
<dbReference type="InParanoid" id="H2KZM0"/>
<evidence type="ECO:0000256" key="1">
    <source>
        <dbReference type="SAM" id="Coils"/>
    </source>
</evidence>
<keyword evidence="7" id="KW-1267">Proteomics identification</keyword>
<sequence>MASIYELDIRNQEISGITILSDRAEVKRRVPVNLKAGVSEICLKNFSVFFQSDSIRVEGRGKATVCDVNAKKLPSLNSETDSPKIAELRSELDKYNAIRNNQEDQRDILKKKIGGLERTVGRIGKGIMNPKRESGSVVIDENLLTGLQKLLDFQETEMNKLNEQLREKEHEILKTIEMASKIGNELNRLVNSGISNMSHTVFITLEAFEDGDVELDITYQVFQAGWQPSYDIRVDTEKPTMAITYFGKIYNHCGEDWNEFPAVLSTAQPSLGGQIPELGVLDAHFYRPALKMRRQRGLRIMNRRGGPRMLSNYSNEIDDGVEEVLQTMAPPPMEVTKNTLSTEFRIARKATILNGVDDHKVTIGTIELIPSLLHQSVPSKNASALLTASAVNTSVLPLLSGETSIFLNNAFVAKSHMKDVSPGERFTCSLGVDTAIRIEYKPAKKFHEEGGYITKHSTHATEQTISVKNTRSGPPVLLTIKHHVPRSTDEKIRVKLTSPVGITSDQTDQINSENAEPNVGIILNKDNNLEWTIKLDAISSKDLLIKWIVEHAKGENIELRENLQ</sequence>
<dbReference type="FunCoup" id="H2KZM0">
    <property type="interactions" value="3"/>
</dbReference>
<protein>
    <submittedName>
        <fullName evidence="4">Protein F37C4.5</fullName>
    </submittedName>
</protein>
<feature type="domain" description="DUF4139" evidence="2">
    <location>
        <begin position="215"/>
        <end position="553"/>
    </location>
</feature>